<proteinExistence type="predicted"/>
<dbReference type="SUPFAM" id="SSF56925">
    <property type="entry name" value="OMPA-like"/>
    <property type="match status" value="1"/>
</dbReference>
<keyword evidence="3" id="KW-1185">Reference proteome</keyword>
<protein>
    <submittedName>
        <fullName evidence="2">DUF6089 family protein</fullName>
    </submittedName>
</protein>
<organism evidence="2 3">
    <name type="scientific">Pontibacter silvestris</name>
    <dbReference type="NCBI Taxonomy" id="2305183"/>
    <lineage>
        <taxon>Bacteria</taxon>
        <taxon>Pseudomonadati</taxon>
        <taxon>Bacteroidota</taxon>
        <taxon>Cytophagia</taxon>
        <taxon>Cytophagales</taxon>
        <taxon>Hymenobacteraceae</taxon>
        <taxon>Pontibacter</taxon>
    </lineage>
</organism>
<gene>
    <name evidence="2" type="ORF">ACFSKU_06065</name>
</gene>
<evidence type="ECO:0000313" key="3">
    <source>
        <dbReference type="Proteomes" id="UP001597369"/>
    </source>
</evidence>
<dbReference type="InterPro" id="IPR011250">
    <property type="entry name" value="OMP/PagP_B-barrel"/>
</dbReference>
<dbReference type="InterPro" id="IPR045743">
    <property type="entry name" value="DUF6089"/>
</dbReference>
<sequence length="257" mass="29266">MILKKFKQALLICFLLQIGGVFFRNVSFAQSSVTTSEIGVGIGGANYKGELAPNYRLANNQPALTVFYRRDISNPITLRGGLMFSHRIFSDNTASDDAYDLPLPNYRQANLRLSLMELSAVMEYNFLDYYDFRQPRRVSPYFFIGVAGLLYNVKLSTESQDPNLEPLNKNYRTSLTVAVPIGVGVKYALSRHWNLGLEFGARKLFNDRLDALTEDDGKHVANPYNNDWYFYNGVSISYTFYRINCPPIYKNKPGILD</sequence>
<reference evidence="3" key="1">
    <citation type="journal article" date="2019" name="Int. J. Syst. Evol. Microbiol.">
        <title>The Global Catalogue of Microorganisms (GCM) 10K type strain sequencing project: providing services to taxonomists for standard genome sequencing and annotation.</title>
        <authorList>
            <consortium name="The Broad Institute Genomics Platform"/>
            <consortium name="The Broad Institute Genome Sequencing Center for Infectious Disease"/>
            <person name="Wu L."/>
            <person name="Ma J."/>
        </authorList>
    </citation>
    <scope>NUCLEOTIDE SEQUENCE [LARGE SCALE GENOMIC DNA]</scope>
    <source>
        <strain evidence="3">JCM 16545</strain>
    </source>
</reference>
<name>A0ABW4WUL6_9BACT</name>
<dbReference type="RefSeq" id="WP_229960197.1">
    <property type="nucleotide sequence ID" value="NZ_JAJJWI010000007.1"/>
</dbReference>
<evidence type="ECO:0000259" key="1">
    <source>
        <dbReference type="Pfam" id="PF19573"/>
    </source>
</evidence>
<dbReference type="Proteomes" id="UP001597369">
    <property type="component" value="Unassembled WGS sequence"/>
</dbReference>
<evidence type="ECO:0000313" key="2">
    <source>
        <dbReference type="EMBL" id="MFD2066444.1"/>
    </source>
</evidence>
<accession>A0ABW4WUL6</accession>
<dbReference type="Gene3D" id="2.40.160.20">
    <property type="match status" value="1"/>
</dbReference>
<comment type="caution">
    <text evidence="2">The sequence shown here is derived from an EMBL/GenBank/DDBJ whole genome shotgun (WGS) entry which is preliminary data.</text>
</comment>
<feature type="domain" description="DUF6089" evidence="1">
    <location>
        <begin position="25"/>
        <end position="245"/>
    </location>
</feature>
<dbReference type="EMBL" id="JBHUHV010000019">
    <property type="protein sequence ID" value="MFD2066444.1"/>
    <property type="molecule type" value="Genomic_DNA"/>
</dbReference>
<dbReference type="Pfam" id="PF19573">
    <property type="entry name" value="DUF6089"/>
    <property type="match status" value="1"/>
</dbReference>